<evidence type="ECO:0000313" key="2">
    <source>
        <dbReference type="EMBL" id="TWG12277.1"/>
    </source>
</evidence>
<dbReference type="EMBL" id="VIWY01000005">
    <property type="protein sequence ID" value="TWG12277.1"/>
    <property type="molecule type" value="Genomic_DNA"/>
</dbReference>
<comment type="caution">
    <text evidence="2">The sequence shown here is derived from an EMBL/GenBank/DDBJ whole genome shotgun (WGS) entry which is preliminary data.</text>
</comment>
<evidence type="ECO:0000313" key="3">
    <source>
        <dbReference type="Proteomes" id="UP000320239"/>
    </source>
</evidence>
<sequence>MFEIAAGETGDPAGVGKTDQVAAEEVSWQAVSRSRRHRRTPDGEHDLLRPPGRQRVRTTTKWGFWSPPVDHSGRTLKITEEADRVELKVVSSERQCRSLGIEYDAARIRRVYFLDTPDRALARHGLIVRIRDMDGRPDDAVVKLRPMASHRVPKWLRRKNRLEVEIDAMPGHRVCSGSLKVRLGRGTVARTLRKGRAPAKLLVPAQRRLLAACGPDGVSLDDLIVFGPVEVRKYKFQPAGFDRQLCAERWAYPDGSTILELSTRCPVGKAPEVAARLTEVLAAHGVEPVEPQRTKTDMTLRFFASGEPA</sequence>
<keyword evidence="3" id="KW-1185">Reference proteome</keyword>
<reference evidence="2 3" key="1">
    <citation type="submission" date="2019-06" db="EMBL/GenBank/DDBJ databases">
        <title>Sequencing the genomes of 1000 actinobacteria strains.</title>
        <authorList>
            <person name="Klenk H.-P."/>
        </authorList>
    </citation>
    <scope>NUCLEOTIDE SEQUENCE [LARGE SCALE GENOMIC DNA]</scope>
    <source>
        <strain evidence="2 3">DSM 43866</strain>
    </source>
</reference>
<proteinExistence type="predicted"/>
<dbReference type="InterPro" id="IPR033469">
    <property type="entry name" value="CYTH-like_dom_sf"/>
</dbReference>
<name>A0A561VL12_ACTTI</name>
<accession>A0A561VL12</accession>
<dbReference type="SUPFAM" id="SSF55154">
    <property type="entry name" value="CYTH-like phosphatases"/>
    <property type="match status" value="1"/>
</dbReference>
<dbReference type="Proteomes" id="UP000320239">
    <property type="component" value="Unassembled WGS sequence"/>
</dbReference>
<gene>
    <name evidence="2" type="ORF">FHX34_105144</name>
</gene>
<dbReference type="Gene3D" id="2.40.320.10">
    <property type="entry name" value="Hypothetical Protein Pfu-838710-001"/>
    <property type="match status" value="1"/>
</dbReference>
<organism evidence="2 3">
    <name type="scientific">Actinoplanes teichomyceticus</name>
    <dbReference type="NCBI Taxonomy" id="1867"/>
    <lineage>
        <taxon>Bacteria</taxon>
        <taxon>Bacillati</taxon>
        <taxon>Actinomycetota</taxon>
        <taxon>Actinomycetes</taxon>
        <taxon>Micromonosporales</taxon>
        <taxon>Micromonosporaceae</taxon>
        <taxon>Actinoplanes</taxon>
    </lineage>
</organism>
<dbReference type="AlphaFoldDB" id="A0A561VL12"/>
<evidence type="ECO:0000256" key="1">
    <source>
        <dbReference type="SAM" id="MobiDB-lite"/>
    </source>
</evidence>
<protein>
    <recommendedName>
        <fullName evidence="4">CYTH domain-containing protein</fullName>
    </recommendedName>
</protein>
<feature type="region of interest" description="Disordered" evidence="1">
    <location>
        <begin position="1"/>
        <end position="51"/>
    </location>
</feature>
<evidence type="ECO:0008006" key="4">
    <source>
        <dbReference type="Google" id="ProtNLM"/>
    </source>
</evidence>